<organism evidence="1 2">
    <name type="scientific">Caerostris extrusa</name>
    <name type="common">Bark spider</name>
    <name type="synonym">Caerostris bankana</name>
    <dbReference type="NCBI Taxonomy" id="172846"/>
    <lineage>
        <taxon>Eukaryota</taxon>
        <taxon>Metazoa</taxon>
        <taxon>Ecdysozoa</taxon>
        <taxon>Arthropoda</taxon>
        <taxon>Chelicerata</taxon>
        <taxon>Arachnida</taxon>
        <taxon>Araneae</taxon>
        <taxon>Araneomorphae</taxon>
        <taxon>Entelegynae</taxon>
        <taxon>Araneoidea</taxon>
        <taxon>Araneidae</taxon>
        <taxon>Caerostris</taxon>
    </lineage>
</organism>
<dbReference type="Proteomes" id="UP001054945">
    <property type="component" value="Unassembled WGS sequence"/>
</dbReference>
<comment type="caution">
    <text evidence="1">The sequence shown here is derived from an EMBL/GenBank/DDBJ whole genome shotgun (WGS) entry which is preliminary data.</text>
</comment>
<dbReference type="EMBL" id="BPLR01002523">
    <property type="protein sequence ID" value="GIX74717.1"/>
    <property type="molecule type" value="Genomic_DNA"/>
</dbReference>
<sequence>MPAVVDRVYHILLCNQKSYTHPRAQRALPACCFWTCIKAQRGRPRTVVPTDGLSGTCRNYSFHSVDTTVWTKFEPSSETCTRKRTVDEDSMSPSKAMNLKTFFRIVRPSRL</sequence>
<gene>
    <name evidence="1" type="ORF">CEXT_300801</name>
</gene>
<accession>A0AAV4MQU0</accession>
<keyword evidence="2" id="KW-1185">Reference proteome</keyword>
<dbReference type="AlphaFoldDB" id="A0AAV4MQU0"/>
<evidence type="ECO:0000313" key="1">
    <source>
        <dbReference type="EMBL" id="GIX74717.1"/>
    </source>
</evidence>
<name>A0AAV4MQU0_CAEEX</name>
<proteinExistence type="predicted"/>
<reference evidence="1 2" key="1">
    <citation type="submission" date="2021-06" db="EMBL/GenBank/DDBJ databases">
        <title>Caerostris extrusa draft genome.</title>
        <authorList>
            <person name="Kono N."/>
            <person name="Arakawa K."/>
        </authorList>
    </citation>
    <scope>NUCLEOTIDE SEQUENCE [LARGE SCALE GENOMIC DNA]</scope>
</reference>
<evidence type="ECO:0000313" key="2">
    <source>
        <dbReference type="Proteomes" id="UP001054945"/>
    </source>
</evidence>
<protein>
    <submittedName>
        <fullName evidence="1">Uncharacterized protein</fullName>
    </submittedName>
</protein>